<dbReference type="AlphaFoldDB" id="A0A9P6MCG3"/>
<gene>
    <name evidence="2" type="ORF">BGZ65_000345</name>
</gene>
<keyword evidence="3" id="KW-1185">Reference proteome</keyword>
<feature type="compositionally biased region" description="Gly residues" evidence="1">
    <location>
        <begin position="9"/>
        <end position="18"/>
    </location>
</feature>
<evidence type="ECO:0000256" key="1">
    <source>
        <dbReference type="SAM" id="MobiDB-lite"/>
    </source>
</evidence>
<feature type="non-terminal residue" evidence="2">
    <location>
        <position position="113"/>
    </location>
</feature>
<sequence length="113" mass="11944">MSEPAPDPFGGGGGGGDGLPLQIHTPAPSSNFPVQLPSPVAEPSVTSCAGTDVSTAAQISHSSYQEQITLVTNAMVGLKEPLEELQAKRAATREQDLINDINQSVFRHQEEYE</sequence>
<protein>
    <submittedName>
        <fullName evidence="2">Uncharacterized protein</fullName>
    </submittedName>
</protein>
<reference evidence="2" key="1">
    <citation type="journal article" date="2020" name="Fungal Divers.">
        <title>Resolving the Mortierellaceae phylogeny through synthesis of multi-gene phylogenetics and phylogenomics.</title>
        <authorList>
            <person name="Vandepol N."/>
            <person name="Liber J."/>
            <person name="Desiro A."/>
            <person name="Na H."/>
            <person name="Kennedy M."/>
            <person name="Barry K."/>
            <person name="Grigoriev I.V."/>
            <person name="Miller A.N."/>
            <person name="O'Donnell K."/>
            <person name="Stajich J.E."/>
            <person name="Bonito G."/>
        </authorList>
    </citation>
    <scope>NUCLEOTIDE SEQUENCE</scope>
    <source>
        <strain evidence="2">MES-2147</strain>
    </source>
</reference>
<accession>A0A9P6MCG3</accession>
<organism evidence="2 3">
    <name type="scientific">Modicella reniformis</name>
    <dbReference type="NCBI Taxonomy" id="1440133"/>
    <lineage>
        <taxon>Eukaryota</taxon>
        <taxon>Fungi</taxon>
        <taxon>Fungi incertae sedis</taxon>
        <taxon>Mucoromycota</taxon>
        <taxon>Mortierellomycotina</taxon>
        <taxon>Mortierellomycetes</taxon>
        <taxon>Mortierellales</taxon>
        <taxon>Mortierellaceae</taxon>
        <taxon>Modicella</taxon>
    </lineage>
</organism>
<evidence type="ECO:0000313" key="2">
    <source>
        <dbReference type="EMBL" id="KAF9991617.1"/>
    </source>
</evidence>
<feature type="region of interest" description="Disordered" evidence="1">
    <location>
        <begin position="1"/>
        <end position="47"/>
    </location>
</feature>
<dbReference type="EMBL" id="JAAAHW010002637">
    <property type="protein sequence ID" value="KAF9991617.1"/>
    <property type="molecule type" value="Genomic_DNA"/>
</dbReference>
<dbReference type="Proteomes" id="UP000749646">
    <property type="component" value="Unassembled WGS sequence"/>
</dbReference>
<name>A0A9P6MCG3_9FUNG</name>
<comment type="caution">
    <text evidence="2">The sequence shown here is derived from an EMBL/GenBank/DDBJ whole genome shotgun (WGS) entry which is preliminary data.</text>
</comment>
<evidence type="ECO:0000313" key="3">
    <source>
        <dbReference type="Proteomes" id="UP000749646"/>
    </source>
</evidence>
<proteinExistence type="predicted"/>